<comment type="caution">
    <text evidence="2">The sequence shown here is derived from an EMBL/GenBank/DDBJ whole genome shotgun (WGS) entry which is preliminary data.</text>
</comment>
<evidence type="ECO:0000313" key="3">
    <source>
        <dbReference type="Proteomes" id="UP000288071"/>
    </source>
</evidence>
<reference evidence="3" key="1">
    <citation type="submission" date="2019-01" db="EMBL/GenBank/DDBJ databases">
        <title>Sinorhodobacter populi sp. nov. isolated from the symptomatic bark tissue of Populus euramericana canker.</title>
        <authorList>
            <person name="Li Y."/>
        </authorList>
    </citation>
    <scope>NUCLEOTIDE SEQUENCE [LARGE SCALE GENOMIC DNA]</scope>
    <source>
        <strain evidence="3">CGMCC 1.12963</strain>
    </source>
</reference>
<dbReference type="AlphaFoldDB" id="A0A3S3MAX5"/>
<protein>
    <submittedName>
        <fullName evidence="2">DUF2484 family protein</fullName>
    </submittedName>
</protein>
<name>A0A3S3MAX5_9RHOB</name>
<evidence type="ECO:0000256" key="1">
    <source>
        <dbReference type="SAM" id="Phobius"/>
    </source>
</evidence>
<keyword evidence="1" id="KW-0812">Transmembrane</keyword>
<keyword evidence="1" id="KW-1133">Transmembrane helix</keyword>
<feature type="transmembrane region" description="Helical" evidence="1">
    <location>
        <begin position="51"/>
        <end position="68"/>
    </location>
</feature>
<sequence>MSASLIAACLWALIATLIGLAPRRFHWPGGIALIVTGMPLLVRVFVNDGPVVGGLLLAAQASVLRWPLRFLLRRLLRIGGKAGG</sequence>
<dbReference type="RefSeq" id="WP_128154888.1">
    <property type="nucleotide sequence ID" value="NZ_JBHSOM010000027.1"/>
</dbReference>
<accession>A0A3S3MAX5</accession>
<dbReference type="EMBL" id="SAVA01000002">
    <property type="protein sequence ID" value="RWR53693.1"/>
    <property type="molecule type" value="Genomic_DNA"/>
</dbReference>
<keyword evidence="1" id="KW-0472">Membrane</keyword>
<dbReference type="Proteomes" id="UP000288071">
    <property type="component" value="Unassembled WGS sequence"/>
</dbReference>
<keyword evidence="3" id="KW-1185">Reference proteome</keyword>
<reference evidence="2 3" key="2">
    <citation type="submission" date="2019-01" db="EMBL/GenBank/DDBJ databases">
        <title>Sinorhodobacter populi sp. nov. isolated from the symptomatic bark tissue of Populus euramericana canker.</title>
        <authorList>
            <person name="Xu G."/>
        </authorList>
    </citation>
    <scope>NUCLEOTIDE SEQUENCE [LARGE SCALE GENOMIC DNA]</scope>
    <source>
        <strain evidence="2 3">CGMCC 1.12963</strain>
    </source>
</reference>
<dbReference type="InterPro" id="IPR018919">
    <property type="entry name" value="DUF2484"/>
</dbReference>
<gene>
    <name evidence="2" type="ORF">EOW66_03435</name>
</gene>
<proteinExistence type="predicted"/>
<evidence type="ECO:0000313" key="2">
    <source>
        <dbReference type="EMBL" id="RWR53693.1"/>
    </source>
</evidence>
<dbReference type="Pfam" id="PF10658">
    <property type="entry name" value="DUF2484"/>
    <property type="match status" value="1"/>
</dbReference>
<organism evidence="2 3">
    <name type="scientific">Paenirhodobacter huangdaonensis</name>
    <dbReference type="NCBI Taxonomy" id="2501515"/>
    <lineage>
        <taxon>Bacteria</taxon>
        <taxon>Pseudomonadati</taxon>
        <taxon>Pseudomonadota</taxon>
        <taxon>Alphaproteobacteria</taxon>
        <taxon>Rhodobacterales</taxon>
        <taxon>Rhodobacter group</taxon>
        <taxon>Paenirhodobacter</taxon>
    </lineage>
</organism>